<keyword evidence="2" id="KW-1185">Reference proteome</keyword>
<comment type="caution">
    <text evidence="1">The sequence shown here is derived from an EMBL/GenBank/DDBJ whole genome shotgun (WGS) entry which is preliminary data.</text>
</comment>
<evidence type="ECO:0000313" key="1">
    <source>
        <dbReference type="EMBL" id="CAG8440961.1"/>
    </source>
</evidence>
<proteinExistence type="predicted"/>
<gene>
    <name evidence="1" type="ORF">ACOLOM_LOCUS223</name>
</gene>
<sequence length="68" mass="7679">KSTQSKPAQPSENAPYANPIYSNPHGSLKQPYSHINTISIFALRNALLRMNMRSIKQLFCFNSIIKNS</sequence>
<feature type="non-terminal residue" evidence="1">
    <location>
        <position position="1"/>
    </location>
</feature>
<evidence type="ECO:0000313" key="2">
    <source>
        <dbReference type="Proteomes" id="UP000789525"/>
    </source>
</evidence>
<dbReference type="Proteomes" id="UP000789525">
    <property type="component" value="Unassembled WGS sequence"/>
</dbReference>
<organism evidence="1 2">
    <name type="scientific">Acaulospora colombiana</name>
    <dbReference type="NCBI Taxonomy" id="27376"/>
    <lineage>
        <taxon>Eukaryota</taxon>
        <taxon>Fungi</taxon>
        <taxon>Fungi incertae sedis</taxon>
        <taxon>Mucoromycota</taxon>
        <taxon>Glomeromycotina</taxon>
        <taxon>Glomeromycetes</taxon>
        <taxon>Diversisporales</taxon>
        <taxon>Acaulosporaceae</taxon>
        <taxon>Acaulospora</taxon>
    </lineage>
</organism>
<accession>A0ACA9JXB0</accession>
<protein>
    <submittedName>
        <fullName evidence="1">16835_t:CDS:1</fullName>
    </submittedName>
</protein>
<reference evidence="1" key="1">
    <citation type="submission" date="2021-06" db="EMBL/GenBank/DDBJ databases">
        <authorList>
            <person name="Kallberg Y."/>
            <person name="Tangrot J."/>
            <person name="Rosling A."/>
        </authorList>
    </citation>
    <scope>NUCLEOTIDE SEQUENCE</scope>
    <source>
        <strain evidence="1">CL356</strain>
    </source>
</reference>
<name>A0ACA9JXB0_9GLOM</name>
<dbReference type="EMBL" id="CAJVPT010000223">
    <property type="protein sequence ID" value="CAG8440961.1"/>
    <property type="molecule type" value="Genomic_DNA"/>
</dbReference>